<feature type="chain" id="PRO_5041341047" description="EF-hand domain-containing protein" evidence="4">
    <location>
        <begin position="19"/>
        <end position="355"/>
    </location>
</feature>
<accession>A0AA39FKY8</accession>
<dbReference type="InterPro" id="IPR028846">
    <property type="entry name" value="Recoverin"/>
</dbReference>
<comment type="caution">
    <text evidence="6">The sequence shown here is derived from an EMBL/GenBank/DDBJ whole genome shotgun (WGS) entry which is preliminary data.</text>
</comment>
<dbReference type="PROSITE" id="PS50222">
    <property type="entry name" value="EF_HAND_2"/>
    <property type="match status" value="2"/>
</dbReference>
<organism evidence="6 7">
    <name type="scientific">Microctonus aethiopoides</name>
    <dbReference type="NCBI Taxonomy" id="144406"/>
    <lineage>
        <taxon>Eukaryota</taxon>
        <taxon>Metazoa</taxon>
        <taxon>Ecdysozoa</taxon>
        <taxon>Arthropoda</taxon>
        <taxon>Hexapoda</taxon>
        <taxon>Insecta</taxon>
        <taxon>Pterygota</taxon>
        <taxon>Neoptera</taxon>
        <taxon>Endopterygota</taxon>
        <taxon>Hymenoptera</taxon>
        <taxon>Apocrita</taxon>
        <taxon>Ichneumonoidea</taxon>
        <taxon>Braconidae</taxon>
        <taxon>Euphorinae</taxon>
        <taxon>Microctonus</taxon>
    </lineage>
</organism>
<dbReference type="InterPro" id="IPR002048">
    <property type="entry name" value="EF_hand_dom"/>
</dbReference>
<dbReference type="SUPFAM" id="SSF47473">
    <property type="entry name" value="EF-hand"/>
    <property type="match status" value="1"/>
</dbReference>
<feature type="signal peptide" evidence="4">
    <location>
        <begin position="1"/>
        <end position="18"/>
    </location>
</feature>
<dbReference type="AlphaFoldDB" id="A0AA39FKY8"/>
<feature type="domain" description="EF-hand" evidence="5">
    <location>
        <begin position="252"/>
        <end position="287"/>
    </location>
</feature>
<reference evidence="6" key="2">
    <citation type="submission" date="2023-03" db="EMBL/GenBank/DDBJ databases">
        <authorList>
            <person name="Inwood S.N."/>
            <person name="Skelly J.G."/>
            <person name="Guhlin J."/>
            <person name="Harrop T.W.R."/>
            <person name="Goldson S.G."/>
            <person name="Dearden P.K."/>
        </authorList>
    </citation>
    <scope>NUCLEOTIDE SEQUENCE</scope>
    <source>
        <strain evidence="6">Irish</strain>
        <tissue evidence="6">Whole body</tissue>
    </source>
</reference>
<sequence>MVKFVLLLISMFAINAYAYPNQRYNDGRVIRSANPDPHHRIHSFSRDDYYGSRAYGSYDGYNRGGNYNGRLYPGQESYRYNGGLNPSSAAFAGAITSSGGSYAHAYTNAGGRKASVNCKKTTSDIKQRDKRRKMPDEANVKAYHAKVVESLRKVTRFSRPELEALCKIYKKLTTAPSQKSGTIMLTKCTSQIIQTIEGIDRTIFRELLHNTFDIITEDTLIERIFCCWDRESEGAIKLESWIIGLDIFLRGSLRDKMEFCFKIYDINNDGYITKDEIFQLFKNCLIKQPGEEDPDEGVKDLSELALKRLDVDHDGKISFKDYETMVNDEPLLLEVFGQCLPTEDNCNAFLITLQP</sequence>
<keyword evidence="1" id="KW-0479">Metal-binding</keyword>
<proteinExistence type="predicted"/>
<keyword evidence="3" id="KW-0106">Calcium</keyword>
<dbReference type="InterPro" id="IPR018247">
    <property type="entry name" value="EF_Hand_1_Ca_BS"/>
</dbReference>
<dbReference type="Gene3D" id="1.10.238.10">
    <property type="entry name" value="EF-hand"/>
    <property type="match status" value="1"/>
</dbReference>
<reference evidence="6" key="1">
    <citation type="journal article" date="2023" name="bioRxiv">
        <title>Scaffold-level genome assemblies of two parasitoid biocontrol wasps reveal the parthenogenesis mechanism and an associated novel virus.</title>
        <authorList>
            <person name="Inwood S."/>
            <person name="Skelly J."/>
            <person name="Guhlin J."/>
            <person name="Harrop T."/>
            <person name="Goldson S."/>
            <person name="Dearden P."/>
        </authorList>
    </citation>
    <scope>NUCLEOTIDE SEQUENCE</scope>
    <source>
        <strain evidence="6">Irish</strain>
        <tissue evidence="6">Whole body</tissue>
    </source>
</reference>
<dbReference type="GO" id="GO:0005509">
    <property type="term" value="F:calcium ion binding"/>
    <property type="evidence" value="ECO:0007669"/>
    <property type="project" value="InterPro"/>
</dbReference>
<evidence type="ECO:0000256" key="2">
    <source>
        <dbReference type="ARBA" id="ARBA00022737"/>
    </source>
</evidence>
<dbReference type="CDD" id="cd00051">
    <property type="entry name" value="EFh"/>
    <property type="match status" value="1"/>
</dbReference>
<gene>
    <name evidence="6" type="ORF">PV328_004972</name>
</gene>
<keyword evidence="2" id="KW-0677">Repeat</keyword>
<dbReference type="SMART" id="SM00054">
    <property type="entry name" value="EFh"/>
    <property type="match status" value="2"/>
</dbReference>
<dbReference type="EMBL" id="JAQQBS010000002">
    <property type="protein sequence ID" value="KAK0171525.1"/>
    <property type="molecule type" value="Genomic_DNA"/>
</dbReference>
<feature type="domain" description="EF-hand" evidence="5">
    <location>
        <begin position="297"/>
        <end position="332"/>
    </location>
</feature>
<evidence type="ECO:0000256" key="1">
    <source>
        <dbReference type="ARBA" id="ARBA00022723"/>
    </source>
</evidence>
<evidence type="ECO:0000256" key="4">
    <source>
        <dbReference type="SAM" id="SignalP"/>
    </source>
</evidence>
<evidence type="ECO:0000256" key="3">
    <source>
        <dbReference type="ARBA" id="ARBA00022837"/>
    </source>
</evidence>
<dbReference type="InterPro" id="IPR011992">
    <property type="entry name" value="EF-hand-dom_pair"/>
</dbReference>
<dbReference type="Proteomes" id="UP001168990">
    <property type="component" value="Unassembled WGS sequence"/>
</dbReference>
<protein>
    <recommendedName>
        <fullName evidence="5">EF-hand domain-containing protein</fullName>
    </recommendedName>
</protein>
<keyword evidence="4" id="KW-0732">Signal</keyword>
<evidence type="ECO:0000313" key="7">
    <source>
        <dbReference type="Proteomes" id="UP001168990"/>
    </source>
</evidence>
<dbReference type="PANTHER" id="PTHR23055:SF60">
    <property type="entry name" value="CALAXIN"/>
    <property type="match status" value="1"/>
</dbReference>
<evidence type="ECO:0000259" key="5">
    <source>
        <dbReference type="PROSITE" id="PS50222"/>
    </source>
</evidence>
<evidence type="ECO:0000313" key="6">
    <source>
        <dbReference type="EMBL" id="KAK0171525.1"/>
    </source>
</evidence>
<dbReference type="Pfam" id="PF13499">
    <property type="entry name" value="EF-hand_7"/>
    <property type="match status" value="1"/>
</dbReference>
<dbReference type="PROSITE" id="PS00018">
    <property type="entry name" value="EF_HAND_1"/>
    <property type="match status" value="2"/>
</dbReference>
<name>A0AA39FKY8_9HYME</name>
<keyword evidence="7" id="KW-1185">Reference proteome</keyword>
<dbReference type="PANTHER" id="PTHR23055">
    <property type="entry name" value="CALCIUM BINDING PROTEINS"/>
    <property type="match status" value="1"/>
</dbReference>